<evidence type="ECO:0000313" key="2">
    <source>
        <dbReference type="EMBL" id="PWV63284.1"/>
    </source>
</evidence>
<comment type="caution">
    <text evidence="2">The sequence shown here is derived from an EMBL/GenBank/DDBJ whole genome shotgun (WGS) entry which is preliminary data.</text>
</comment>
<keyword evidence="3" id="KW-1185">Reference proteome</keyword>
<dbReference type="OrthoDB" id="9776727at2"/>
<reference evidence="2 3" key="1">
    <citation type="submission" date="2018-05" db="EMBL/GenBank/DDBJ databases">
        <title>Genomic Encyclopedia of Type Strains, Phase IV (KMG-IV): sequencing the most valuable type-strain genomes for metagenomic binning, comparative biology and taxonomic classification.</title>
        <authorList>
            <person name="Goeker M."/>
        </authorList>
    </citation>
    <scope>NUCLEOTIDE SEQUENCE [LARGE SCALE GENOMIC DNA]</scope>
    <source>
        <strain evidence="2 3">DSM 23606</strain>
    </source>
</reference>
<proteinExistence type="predicted"/>
<dbReference type="EMBL" id="QGTJ01000003">
    <property type="protein sequence ID" value="PWV63284.1"/>
    <property type="molecule type" value="Genomic_DNA"/>
</dbReference>
<dbReference type="Proteomes" id="UP000246569">
    <property type="component" value="Unassembled WGS sequence"/>
</dbReference>
<evidence type="ECO:0000313" key="3">
    <source>
        <dbReference type="Proteomes" id="UP000246569"/>
    </source>
</evidence>
<sequence>MNPDNHIDPVPLDAAGESTDADAAERARRLERIENLGRMMARVAEMVSSPDPARFEELPASEPLMQEEGALLERLQQLEAMIRQLLICVRGGDLERQPQPLAGLVAQFARSLAPRLAATGSTLAISADEPDTEVLCHPQALTTMLQAIAESWLARGARIDIRVGRGREGSLRLECRRVGPGGFAPALVLPLAEPVAAIVARTHEAELEGDLASGQVCLRVPTVLDPTRDAA</sequence>
<dbReference type="AlphaFoldDB" id="A0A317MXN8"/>
<accession>A0A317MXN8</accession>
<organism evidence="2 3">
    <name type="scientific">Plasticicumulans acidivorans</name>
    <dbReference type="NCBI Taxonomy" id="886464"/>
    <lineage>
        <taxon>Bacteria</taxon>
        <taxon>Pseudomonadati</taxon>
        <taxon>Pseudomonadota</taxon>
        <taxon>Gammaproteobacteria</taxon>
        <taxon>Candidatus Competibacteraceae</taxon>
        <taxon>Plasticicumulans</taxon>
    </lineage>
</organism>
<gene>
    <name evidence="2" type="ORF">C7443_103209</name>
</gene>
<name>A0A317MXN8_9GAMM</name>
<feature type="region of interest" description="Disordered" evidence="1">
    <location>
        <begin position="1"/>
        <end position="22"/>
    </location>
</feature>
<protein>
    <submittedName>
        <fullName evidence="2">Uncharacterized protein</fullName>
    </submittedName>
</protein>
<dbReference type="RefSeq" id="WP_110017789.1">
    <property type="nucleotide sequence ID" value="NZ_QGTJ01000003.1"/>
</dbReference>
<evidence type="ECO:0000256" key="1">
    <source>
        <dbReference type="SAM" id="MobiDB-lite"/>
    </source>
</evidence>